<dbReference type="AlphaFoldDB" id="Q69VD7"/>
<dbReference type="EMBL" id="AP004236">
    <property type="protein sequence ID" value="BAD33044.1"/>
    <property type="molecule type" value="Genomic_DNA"/>
</dbReference>
<accession>Q69VD7</accession>
<reference evidence="2" key="2">
    <citation type="journal article" date="2008" name="Nucleic Acids Res.">
        <title>The rice annotation project database (RAP-DB): 2008 update.</title>
        <authorList>
            <consortium name="The rice annotation project (RAP)"/>
        </authorList>
    </citation>
    <scope>GENOME REANNOTATION</scope>
    <source>
        <strain evidence="2">cv. Nipponbare</strain>
    </source>
</reference>
<name>Q69VD7_ORYSJ</name>
<evidence type="ECO:0000313" key="1">
    <source>
        <dbReference type="EMBL" id="BAD33044.1"/>
    </source>
</evidence>
<protein>
    <submittedName>
        <fullName evidence="1">Uncharacterized protein</fullName>
    </submittedName>
</protein>
<dbReference type="Proteomes" id="UP000000763">
    <property type="component" value="Chromosome 6"/>
</dbReference>
<evidence type="ECO:0000313" key="2">
    <source>
        <dbReference type="Proteomes" id="UP000000763"/>
    </source>
</evidence>
<gene>
    <name evidence="1" type="primary">P0417D05.19</name>
</gene>
<reference evidence="2" key="1">
    <citation type="journal article" date="2005" name="Nature">
        <title>The map-based sequence of the rice genome.</title>
        <authorList>
            <consortium name="International rice genome sequencing project (IRGSP)"/>
            <person name="Matsumoto T."/>
            <person name="Wu J."/>
            <person name="Kanamori H."/>
            <person name="Katayose Y."/>
            <person name="Fujisawa M."/>
            <person name="Namiki N."/>
            <person name="Mizuno H."/>
            <person name="Yamamoto K."/>
            <person name="Antonio B.A."/>
            <person name="Baba T."/>
            <person name="Sakata K."/>
            <person name="Nagamura Y."/>
            <person name="Aoki H."/>
            <person name="Arikawa K."/>
            <person name="Arita K."/>
            <person name="Bito T."/>
            <person name="Chiden Y."/>
            <person name="Fujitsuka N."/>
            <person name="Fukunaka R."/>
            <person name="Hamada M."/>
            <person name="Harada C."/>
            <person name="Hayashi A."/>
            <person name="Hijishita S."/>
            <person name="Honda M."/>
            <person name="Hosokawa S."/>
            <person name="Ichikawa Y."/>
            <person name="Idonuma A."/>
            <person name="Iijima M."/>
            <person name="Ikeda M."/>
            <person name="Ikeno M."/>
            <person name="Ito K."/>
            <person name="Ito S."/>
            <person name="Ito T."/>
            <person name="Ito Y."/>
            <person name="Ito Y."/>
            <person name="Iwabuchi A."/>
            <person name="Kamiya K."/>
            <person name="Karasawa W."/>
            <person name="Kurita K."/>
            <person name="Katagiri S."/>
            <person name="Kikuta A."/>
            <person name="Kobayashi H."/>
            <person name="Kobayashi N."/>
            <person name="Machita K."/>
            <person name="Maehara T."/>
            <person name="Masukawa M."/>
            <person name="Mizubayashi T."/>
            <person name="Mukai Y."/>
            <person name="Nagasaki H."/>
            <person name="Nagata Y."/>
            <person name="Naito S."/>
            <person name="Nakashima M."/>
            <person name="Nakama Y."/>
            <person name="Nakamichi Y."/>
            <person name="Nakamura M."/>
            <person name="Meguro A."/>
            <person name="Negishi M."/>
            <person name="Ohta I."/>
            <person name="Ohta T."/>
            <person name="Okamoto M."/>
            <person name="Ono N."/>
            <person name="Saji S."/>
            <person name="Sakaguchi M."/>
            <person name="Sakai K."/>
            <person name="Shibata M."/>
            <person name="Shimokawa T."/>
            <person name="Song J."/>
            <person name="Takazaki Y."/>
            <person name="Terasawa K."/>
            <person name="Tsugane M."/>
            <person name="Tsuji K."/>
            <person name="Ueda S."/>
            <person name="Waki K."/>
            <person name="Yamagata H."/>
            <person name="Yamamoto M."/>
            <person name="Yamamoto S."/>
            <person name="Yamane H."/>
            <person name="Yoshiki S."/>
            <person name="Yoshihara R."/>
            <person name="Yukawa K."/>
            <person name="Zhong H."/>
            <person name="Yano M."/>
            <person name="Yuan Q."/>
            <person name="Ouyang S."/>
            <person name="Liu J."/>
            <person name="Jones K.M."/>
            <person name="Gansberger K."/>
            <person name="Moffat K."/>
            <person name="Hill J."/>
            <person name="Bera J."/>
            <person name="Fadrosh D."/>
            <person name="Jin S."/>
            <person name="Johri S."/>
            <person name="Kim M."/>
            <person name="Overton L."/>
            <person name="Reardon M."/>
            <person name="Tsitrin T."/>
            <person name="Vuong H."/>
            <person name="Weaver B."/>
            <person name="Ciecko A."/>
            <person name="Tallon L."/>
            <person name="Jackson J."/>
            <person name="Pai G."/>
            <person name="Aken S.V."/>
            <person name="Utterback T."/>
            <person name="Reidmuller S."/>
            <person name="Feldblyum T."/>
            <person name="Hsiao J."/>
            <person name="Zismann V."/>
            <person name="Iobst S."/>
            <person name="de Vazeille A.R."/>
            <person name="Buell C.R."/>
            <person name="Ying K."/>
            <person name="Li Y."/>
            <person name="Lu T."/>
            <person name="Huang Y."/>
            <person name="Zhao Q."/>
            <person name="Feng Q."/>
            <person name="Zhang L."/>
            <person name="Zhu J."/>
            <person name="Weng Q."/>
            <person name="Mu J."/>
            <person name="Lu Y."/>
            <person name="Fan D."/>
            <person name="Liu Y."/>
            <person name="Guan J."/>
            <person name="Zhang Y."/>
            <person name="Yu S."/>
            <person name="Liu X."/>
            <person name="Zhang Y."/>
            <person name="Hong G."/>
            <person name="Han B."/>
            <person name="Choisne N."/>
            <person name="Demange N."/>
            <person name="Orjeda G."/>
            <person name="Samain S."/>
            <person name="Cattolico L."/>
            <person name="Pelletier E."/>
            <person name="Couloux A."/>
            <person name="Segurens B."/>
            <person name="Wincker P."/>
            <person name="D'Hont A."/>
            <person name="Scarpelli C."/>
            <person name="Weissenbach J."/>
            <person name="Salanoubat M."/>
            <person name="Quetier F."/>
            <person name="Yu Y."/>
            <person name="Kim H.R."/>
            <person name="Rambo T."/>
            <person name="Currie J."/>
            <person name="Collura K."/>
            <person name="Luo M."/>
            <person name="Yang T."/>
            <person name="Ammiraju J.S.S."/>
            <person name="Engler F."/>
            <person name="Soderlund C."/>
            <person name="Wing R.A."/>
            <person name="Palmer L.E."/>
            <person name="de la Bastide M."/>
            <person name="Spiegel L."/>
            <person name="Nascimento L."/>
            <person name="Zutavern T."/>
            <person name="O'Shaughnessy A."/>
            <person name="Dike S."/>
            <person name="Dedhia N."/>
            <person name="Preston R."/>
            <person name="Balija V."/>
            <person name="McCombie W.R."/>
            <person name="Chow T."/>
            <person name="Chen H."/>
            <person name="Chung M."/>
            <person name="Chen C."/>
            <person name="Shaw J."/>
            <person name="Wu H."/>
            <person name="Hsiao K."/>
            <person name="Chao Y."/>
            <person name="Chu M."/>
            <person name="Cheng C."/>
            <person name="Hour A."/>
            <person name="Lee P."/>
            <person name="Lin S."/>
            <person name="Lin Y."/>
            <person name="Liou J."/>
            <person name="Liu S."/>
            <person name="Hsing Y."/>
            <person name="Raghuvanshi S."/>
            <person name="Mohanty A."/>
            <person name="Bharti A.K."/>
            <person name="Gaur A."/>
            <person name="Gupta V."/>
            <person name="Kumar D."/>
            <person name="Ravi V."/>
            <person name="Vij S."/>
            <person name="Kapur A."/>
            <person name="Khurana P."/>
            <person name="Khurana P."/>
            <person name="Khurana J.P."/>
            <person name="Tyagi A.K."/>
            <person name="Gaikwad K."/>
            <person name="Singh A."/>
            <person name="Dalal V."/>
            <person name="Srivastava S."/>
            <person name="Dixit A."/>
            <person name="Pal A.K."/>
            <person name="Ghazi I.A."/>
            <person name="Yadav M."/>
            <person name="Pandit A."/>
            <person name="Bhargava A."/>
            <person name="Sureshbabu K."/>
            <person name="Batra K."/>
            <person name="Sharma T.R."/>
            <person name="Mohapatra T."/>
            <person name="Singh N.K."/>
            <person name="Messing J."/>
            <person name="Nelson A.B."/>
            <person name="Fuks G."/>
            <person name="Kavchok S."/>
            <person name="Keizer G."/>
            <person name="Linton E."/>
            <person name="Llaca V."/>
            <person name="Song R."/>
            <person name="Tanyolac B."/>
            <person name="Young S."/>
            <person name="Ho-Il K."/>
            <person name="Hahn J.H."/>
            <person name="Sangsakoo G."/>
            <person name="Vanavichit A."/>
            <person name="de Mattos Luiz.A.T."/>
            <person name="Zimmer P.D."/>
            <person name="Malone G."/>
            <person name="Dellagostin O."/>
            <person name="de Oliveira A.C."/>
            <person name="Bevan M."/>
            <person name="Bancroft I."/>
            <person name="Minx P."/>
            <person name="Cordum H."/>
            <person name="Wilson R."/>
            <person name="Cheng Z."/>
            <person name="Jin W."/>
            <person name="Jiang J."/>
            <person name="Leong S.A."/>
            <person name="Iwama H."/>
            <person name="Gojobori T."/>
            <person name="Itoh T."/>
            <person name="Niimura Y."/>
            <person name="Fujii Y."/>
            <person name="Habara T."/>
            <person name="Sakai H."/>
            <person name="Sato Y."/>
            <person name="Wilson G."/>
            <person name="Kumar K."/>
            <person name="McCouch S."/>
            <person name="Juretic N."/>
            <person name="Hoen D."/>
            <person name="Wright S."/>
            <person name="Bruskiewich R."/>
            <person name="Bureau T."/>
            <person name="Miyao A."/>
            <person name="Hirochika H."/>
            <person name="Nishikawa T."/>
            <person name="Kadowaki K."/>
            <person name="Sugiura M."/>
            <person name="Burr B."/>
            <person name="Sasaki T."/>
        </authorList>
    </citation>
    <scope>NUCLEOTIDE SEQUENCE [LARGE SCALE GENOMIC DNA]</scope>
    <source>
        <strain evidence="2">cv. Nipponbare</strain>
    </source>
</reference>
<sequence length="100" mass="11275">MEGGVRTTGPHACTFRGSDIRIRLLMARAFIMARGFIIRQQLLMGVVDGFARLRHHLLIVAGLRLQIQKQGWQSAHAELQLLLHLMSWGEHTKKHAVGTI</sequence>
<organism evidence="1 2">
    <name type="scientific">Oryza sativa subsp. japonica</name>
    <name type="common">Rice</name>
    <dbReference type="NCBI Taxonomy" id="39947"/>
    <lineage>
        <taxon>Eukaryota</taxon>
        <taxon>Viridiplantae</taxon>
        <taxon>Streptophyta</taxon>
        <taxon>Embryophyta</taxon>
        <taxon>Tracheophyta</taxon>
        <taxon>Spermatophyta</taxon>
        <taxon>Magnoliopsida</taxon>
        <taxon>Liliopsida</taxon>
        <taxon>Poales</taxon>
        <taxon>Poaceae</taxon>
        <taxon>BOP clade</taxon>
        <taxon>Oryzoideae</taxon>
        <taxon>Oryzeae</taxon>
        <taxon>Oryzinae</taxon>
        <taxon>Oryza</taxon>
        <taxon>Oryza sativa</taxon>
    </lineage>
</organism>
<proteinExistence type="predicted"/>